<feature type="transmembrane region" description="Helical" evidence="3">
    <location>
        <begin position="132"/>
        <end position="153"/>
    </location>
</feature>
<feature type="transmembrane region" description="Helical" evidence="3">
    <location>
        <begin position="26"/>
        <end position="50"/>
    </location>
</feature>
<keyword evidence="3" id="KW-1133">Transmembrane helix</keyword>
<sequence length="450" mass="48228">MAAVVVLVVLIETTIVWHFSSQRTTVIVQFLPIFGTWVALTGSLTAYLLWTEYKVTGRLMFASLSGAYAFASLTAVLQLASFPGVFAPNGLLGAGSQSSLWIWVFWHCGFPALVTTALAFRMRRVSESQVGVGRYSVVGALALAAGFGVVAIAGKTHLPEIVSATGSYARLQMSPASVLVLSISLVALWAQIMVTRLRSMLDLWLAVVLFADLGDVILTLIGGARFSVGWYAAKAASMVSSSVVLGMLMHETNRLYRALNESHQELMASSQRDGLTGVFNRSYLDAELDKLIAIADGRRRPFSVLLIDVDHFKSYNDTCGHLAGDEALKQVAHTLSIATNKYGGFAARFGGEEFVVVLPGHSSKAAMSVAEDIRERVASLPSTSQCSAPITVSIGHAAWTSIFDKSPKGILGAADAGLYRAKASGRNRVIDIEADMSGISEKYMPPAQTH</sequence>
<keyword evidence="6" id="KW-1185">Reference proteome</keyword>
<comment type="catalytic activity">
    <reaction evidence="2">
        <text>2 GTP = 3',3'-c-di-GMP + 2 diphosphate</text>
        <dbReference type="Rhea" id="RHEA:24898"/>
        <dbReference type="ChEBI" id="CHEBI:33019"/>
        <dbReference type="ChEBI" id="CHEBI:37565"/>
        <dbReference type="ChEBI" id="CHEBI:58805"/>
        <dbReference type="EC" id="2.7.7.65"/>
    </reaction>
</comment>
<dbReference type="PROSITE" id="PS50887">
    <property type="entry name" value="GGDEF"/>
    <property type="match status" value="1"/>
</dbReference>
<dbReference type="FunFam" id="3.30.70.270:FF:000001">
    <property type="entry name" value="Diguanylate cyclase domain protein"/>
    <property type="match status" value="1"/>
</dbReference>
<dbReference type="GO" id="GO:0052621">
    <property type="term" value="F:diguanylate cyclase activity"/>
    <property type="evidence" value="ECO:0007669"/>
    <property type="project" value="UniProtKB-EC"/>
</dbReference>
<feature type="transmembrane region" description="Helical" evidence="3">
    <location>
        <begin position="100"/>
        <end position="120"/>
    </location>
</feature>
<proteinExistence type="predicted"/>
<evidence type="ECO:0000256" key="3">
    <source>
        <dbReference type="SAM" id="Phobius"/>
    </source>
</evidence>
<dbReference type="GO" id="GO:0005886">
    <property type="term" value="C:plasma membrane"/>
    <property type="evidence" value="ECO:0007669"/>
    <property type="project" value="TreeGrafter"/>
</dbReference>
<dbReference type="OrthoDB" id="9813903at2"/>
<dbReference type="InterPro" id="IPR029787">
    <property type="entry name" value="Nucleotide_cyclase"/>
</dbReference>
<dbReference type="Pfam" id="PF17158">
    <property type="entry name" value="MASE4"/>
    <property type="match status" value="1"/>
</dbReference>
<dbReference type="CDD" id="cd01949">
    <property type="entry name" value="GGDEF"/>
    <property type="match status" value="1"/>
</dbReference>
<dbReference type="Pfam" id="PF00990">
    <property type="entry name" value="GGDEF"/>
    <property type="match status" value="1"/>
</dbReference>
<feature type="transmembrane region" description="Helical" evidence="3">
    <location>
        <begin position="201"/>
        <end position="222"/>
    </location>
</feature>
<evidence type="ECO:0000313" key="5">
    <source>
        <dbReference type="EMBL" id="KDR25860.1"/>
    </source>
</evidence>
<gene>
    <name evidence="5" type="ORF">BG60_26630</name>
</gene>
<organism evidence="5 6">
    <name type="scientific">Caballeronia zhejiangensis</name>
    <dbReference type="NCBI Taxonomy" id="871203"/>
    <lineage>
        <taxon>Bacteria</taxon>
        <taxon>Pseudomonadati</taxon>
        <taxon>Pseudomonadota</taxon>
        <taxon>Betaproteobacteria</taxon>
        <taxon>Burkholderiales</taxon>
        <taxon>Burkholderiaceae</taxon>
        <taxon>Caballeronia</taxon>
    </lineage>
</organism>
<dbReference type="PANTHER" id="PTHR45138">
    <property type="entry name" value="REGULATORY COMPONENTS OF SENSORY TRANSDUCTION SYSTEM"/>
    <property type="match status" value="1"/>
</dbReference>
<name>A0A656QCE2_9BURK</name>
<dbReference type="Proteomes" id="UP000027451">
    <property type="component" value="Unassembled WGS sequence"/>
</dbReference>
<dbReference type="GO" id="GO:1902201">
    <property type="term" value="P:negative regulation of bacterial-type flagellum-dependent cell motility"/>
    <property type="evidence" value="ECO:0007669"/>
    <property type="project" value="TreeGrafter"/>
</dbReference>
<dbReference type="SMART" id="SM00267">
    <property type="entry name" value="GGDEF"/>
    <property type="match status" value="1"/>
</dbReference>
<dbReference type="NCBIfam" id="TIGR00254">
    <property type="entry name" value="GGDEF"/>
    <property type="match status" value="1"/>
</dbReference>
<feature type="domain" description="GGDEF" evidence="4">
    <location>
        <begin position="300"/>
        <end position="434"/>
    </location>
</feature>
<dbReference type="SUPFAM" id="SSF55073">
    <property type="entry name" value="Nucleotide cyclase"/>
    <property type="match status" value="1"/>
</dbReference>
<dbReference type="InterPro" id="IPR050469">
    <property type="entry name" value="Diguanylate_Cyclase"/>
</dbReference>
<reference evidence="5 6" key="1">
    <citation type="submission" date="2014-03" db="EMBL/GenBank/DDBJ databases">
        <title>Draft Genome Sequences of Four Burkholderia Strains.</title>
        <authorList>
            <person name="Liu X.Y."/>
            <person name="Li C.X."/>
            <person name="Xu J.H."/>
        </authorList>
    </citation>
    <scope>NUCLEOTIDE SEQUENCE [LARGE SCALE GENOMIC DNA]</scope>
    <source>
        <strain evidence="5 6">OP-1</strain>
    </source>
</reference>
<dbReference type="PANTHER" id="PTHR45138:SF9">
    <property type="entry name" value="DIGUANYLATE CYCLASE DGCM-RELATED"/>
    <property type="match status" value="1"/>
</dbReference>
<keyword evidence="3" id="KW-0472">Membrane</keyword>
<dbReference type="AlphaFoldDB" id="A0A656QCE2"/>
<accession>A0A656QCE2</accession>
<dbReference type="EC" id="2.7.7.65" evidence="1"/>
<dbReference type="EMBL" id="JFHD01000041">
    <property type="protein sequence ID" value="KDR25860.1"/>
    <property type="molecule type" value="Genomic_DNA"/>
</dbReference>
<dbReference type="GO" id="GO:0043709">
    <property type="term" value="P:cell adhesion involved in single-species biofilm formation"/>
    <property type="evidence" value="ECO:0007669"/>
    <property type="project" value="TreeGrafter"/>
</dbReference>
<dbReference type="InterPro" id="IPR043128">
    <property type="entry name" value="Rev_trsase/Diguanyl_cyclase"/>
</dbReference>
<comment type="caution">
    <text evidence="5">The sequence shown here is derived from an EMBL/GenBank/DDBJ whole genome shotgun (WGS) entry which is preliminary data.</text>
</comment>
<evidence type="ECO:0000313" key="6">
    <source>
        <dbReference type="Proteomes" id="UP000027451"/>
    </source>
</evidence>
<dbReference type="Gene3D" id="3.30.70.270">
    <property type="match status" value="1"/>
</dbReference>
<feature type="transmembrane region" description="Helical" evidence="3">
    <location>
        <begin position="228"/>
        <end position="248"/>
    </location>
</feature>
<dbReference type="InterPro" id="IPR000160">
    <property type="entry name" value="GGDEF_dom"/>
</dbReference>
<dbReference type="InterPro" id="IPR033424">
    <property type="entry name" value="MASE4"/>
</dbReference>
<evidence type="ECO:0000259" key="4">
    <source>
        <dbReference type="PROSITE" id="PS50887"/>
    </source>
</evidence>
<feature type="transmembrane region" description="Helical" evidence="3">
    <location>
        <begin position="59"/>
        <end position="80"/>
    </location>
</feature>
<evidence type="ECO:0000256" key="2">
    <source>
        <dbReference type="ARBA" id="ARBA00034247"/>
    </source>
</evidence>
<keyword evidence="3" id="KW-0812">Transmembrane</keyword>
<protein>
    <recommendedName>
        <fullName evidence="1">diguanylate cyclase</fullName>
        <ecNumber evidence="1">2.7.7.65</ecNumber>
    </recommendedName>
</protein>
<evidence type="ECO:0000256" key="1">
    <source>
        <dbReference type="ARBA" id="ARBA00012528"/>
    </source>
</evidence>
<feature type="transmembrane region" description="Helical" evidence="3">
    <location>
        <begin position="173"/>
        <end position="194"/>
    </location>
</feature>